<dbReference type="RefSeq" id="XP_043180178.1">
    <property type="nucleotide sequence ID" value="XM_043328732.1"/>
</dbReference>
<dbReference type="KEGG" id="rsx:RhiXN_08916"/>
<dbReference type="AlphaFoldDB" id="A0A8H8NX24"/>
<evidence type="ECO:0000313" key="2">
    <source>
        <dbReference type="Proteomes" id="UP000650533"/>
    </source>
</evidence>
<organism evidence="1 2">
    <name type="scientific">Rhizoctonia solani</name>
    <dbReference type="NCBI Taxonomy" id="456999"/>
    <lineage>
        <taxon>Eukaryota</taxon>
        <taxon>Fungi</taxon>
        <taxon>Dikarya</taxon>
        <taxon>Basidiomycota</taxon>
        <taxon>Agaricomycotina</taxon>
        <taxon>Agaricomycetes</taxon>
        <taxon>Cantharellales</taxon>
        <taxon>Ceratobasidiaceae</taxon>
        <taxon>Rhizoctonia</taxon>
    </lineage>
</organism>
<sequence>MSLSSWVLPMVVKILREYIRPESEIETLHPASCMHPPEEKFNGSNIAFHLLRPILAASFDPEDDLYRLSSPLVVAALSHSQRNLSRGSSQPKDMTLLSESVNALYDYQFEVAPCAAVFWFGLFELSSDPDQYHCTGIGEENGHGGQLLKTSHYAVHGVSHIYDTLLSKDIIDNNIVAHLKSLDCVFEGAGINTPPVPFYVFVLEVHCRGWLYIKGLSPQCAKMLSRYTFPRLSADLLAYLQTRDVLTDLTGAASSKGHTMQFFAICQLWLFYTLYLDSPSVQDSIKDKLATELGKYRRSEHTREAFEDIGKIWEGA</sequence>
<proteinExistence type="predicted"/>
<dbReference type="EMBL" id="CP059662">
    <property type="protein sequence ID" value="QRW19941.1"/>
    <property type="molecule type" value="Genomic_DNA"/>
</dbReference>
<evidence type="ECO:0000313" key="1">
    <source>
        <dbReference type="EMBL" id="QRW19941.1"/>
    </source>
</evidence>
<protein>
    <submittedName>
        <fullName evidence="1">Uncharacterized protein</fullName>
    </submittedName>
</protein>
<accession>A0A8H8NX24</accession>
<dbReference type="Proteomes" id="UP000650533">
    <property type="component" value="Chromosome 5"/>
</dbReference>
<gene>
    <name evidence="1" type="ORF">RhiXN_08916</name>
</gene>
<dbReference type="GeneID" id="67031195"/>
<reference evidence="1" key="1">
    <citation type="submission" date="2020-05" db="EMBL/GenBank/DDBJ databases">
        <title>Evolutionary and genomic comparisons of hybrid uninucleate and nonhybrid Rhizoctonia fungi.</title>
        <authorList>
            <person name="Li C."/>
            <person name="Chen X."/>
        </authorList>
    </citation>
    <scope>NUCLEOTIDE SEQUENCE</scope>
    <source>
        <strain evidence="1">AG-1 IA</strain>
    </source>
</reference>
<name>A0A8H8NX24_9AGAM</name>